<accession>X1B4I3</accession>
<proteinExistence type="predicted"/>
<comment type="caution">
    <text evidence="1">The sequence shown here is derived from an EMBL/GenBank/DDBJ whole genome shotgun (WGS) entry which is preliminary data.</text>
</comment>
<organism evidence="1">
    <name type="scientific">marine sediment metagenome</name>
    <dbReference type="NCBI Taxonomy" id="412755"/>
    <lineage>
        <taxon>unclassified sequences</taxon>
        <taxon>metagenomes</taxon>
        <taxon>ecological metagenomes</taxon>
    </lineage>
</organism>
<dbReference type="Pfam" id="PF08757">
    <property type="entry name" value="CotH"/>
    <property type="match status" value="1"/>
</dbReference>
<sequence length="254" mass="28497">MLYFALNAFLDNNETSLANGYGDDYYMYRGILDPRFVLIGHDLDQVFGYNGSSSSREIFRATGLPTIEQFLTHPEFVPRYYFHLKNLIETTFSEEQMEPFLDNLLGGFFPAGPIDNMKDFVRRRNEHVLSLIPSALTIETSLPQSYGYYRTIIPSADISGQIDAIRTRSILVNGVPAAYSPFEGTWSTGTGLPGELLFFLPMDTVWSYEQSGIDLGTAWRALRYNDSSWPTGKALLYVKNAGLPGPKNTPLTLG</sequence>
<name>X1B4I3_9ZZZZ</name>
<dbReference type="EMBL" id="BART01010710">
    <property type="protein sequence ID" value="GAG89950.1"/>
    <property type="molecule type" value="Genomic_DNA"/>
</dbReference>
<reference evidence="1" key="1">
    <citation type="journal article" date="2014" name="Front. Microbiol.">
        <title>High frequency of phylogenetically diverse reductive dehalogenase-homologous genes in deep subseafloor sedimentary metagenomes.</title>
        <authorList>
            <person name="Kawai M."/>
            <person name="Futagami T."/>
            <person name="Toyoda A."/>
            <person name="Takaki Y."/>
            <person name="Nishi S."/>
            <person name="Hori S."/>
            <person name="Arai W."/>
            <person name="Tsubouchi T."/>
            <person name="Morono Y."/>
            <person name="Uchiyama I."/>
            <person name="Ito T."/>
            <person name="Fujiyama A."/>
            <person name="Inagaki F."/>
            <person name="Takami H."/>
        </authorList>
    </citation>
    <scope>NUCLEOTIDE SEQUENCE</scope>
    <source>
        <strain evidence="1">Expedition CK06-06</strain>
    </source>
</reference>
<evidence type="ECO:0000313" key="1">
    <source>
        <dbReference type="EMBL" id="GAG89950.1"/>
    </source>
</evidence>
<dbReference type="AlphaFoldDB" id="X1B4I3"/>
<dbReference type="InterPro" id="IPR014867">
    <property type="entry name" value="Spore_coat_CotH_CotH2/3/7"/>
</dbReference>
<feature type="non-terminal residue" evidence="1">
    <location>
        <position position="254"/>
    </location>
</feature>
<gene>
    <name evidence="1" type="ORF">S01H4_23157</name>
</gene>
<protein>
    <submittedName>
        <fullName evidence="1">Uncharacterized protein</fullName>
    </submittedName>
</protein>